<accession>A0A368Q7G0</accession>
<dbReference type="OrthoDB" id="663726at2759"/>
<organism evidence="1">
    <name type="scientific">Setaria italica</name>
    <name type="common">Foxtail millet</name>
    <name type="synonym">Panicum italicum</name>
    <dbReference type="NCBI Taxonomy" id="4555"/>
    <lineage>
        <taxon>Eukaryota</taxon>
        <taxon>Viridiplantae</taxon>
        <taxon>Streptophyta</taxon>
        <taxon>Embryophyta</taxon>
        <taxon>Tracheophyta</taxon>
        <taxon>Spermatophyta</taxon>
        <taxon>Magnoliopsida</taxon>
        <taxon>Liliopsida</taxon>
        <taxon>Poales</taxon>
        <taxon>Poaceae</taxon>
        <taxon>PACMAD clade</taxon>
        <taxon>Panicoideae</taxon>
        <taxon>Panicodae</taxon>
        <taxon>Paniceae</taxon>
        <taxon>Cenchrinae</taxon>
        <taxon>Setaria</taxon>
    </lineage>
</organism>
<proteinExistence type="predicted"/>
<protein>
    <submittedName>
        <fullName evidence="1">Uncharacterized protein</fullName>
    </submittedName>
</protein>
<dbReference type="PANTHER" id="PTHR33074">
    <property type="entry name" value="EXPRESSED PROTEIN-RELATED"/>
    <property type="match status" value="1"/>
</dbReference>
<gene>
    <name evidence="1" type="ORF">SETIT_2G388100v2</name>
</gene>
<evidence type="ECO:0000313" key="1">
    <source>
        <dbReference type="EMBL" id="RCV13957.1"/>
    </source>
</evidence>
<reference evidence="1" key="1">
    <citation type="journal article" date="2012" name="Nat. Biotechnol.">
        <title>Reference genome sequence of the model plant Setaria.</title>
        <authorList>
            <person name="Bennetzen J.L."/>
            <person name="Schmutz J."/>
            <person name="Wang H."/>
            <person name="Percifield R."/>
            <person name="Hawkins J."/>
            <person name="Pontaroli A.C."/>
            <person name="Estep M."/>
            <person name="Feng L."/>
            <person name="Vaughn J.N."/>
            <person name="Grimwood J."/>
            <person name="Jenkins J."/>
            <person name="Barry K."/>
            <person name="Lindquist E."/>
            <person name="Hellsten U."/>
            <person name="Deshpande S."/>
            <person name="Wang X."/>
            <person name="Wu X."/>
            <person name="Mitros T."/>
            <person name="Triplett J."/>
            <person name="Yang X."/>
            <person name="Ye C.Y."/>
            <person name="Mauro-Herrera M."/>
            <person name="Wang L."/>
            <person name="Li P."/>
            <person name="Sharma M."/>
            <person name="Sharma R."/>
            <person name="Ronald P.C."/>
            <person name="Panaud O."/>
            <person name="Kellogg E.A."/>
            <person name="Brutnell T.P."/>
            <person name="Doust A.N."/>
            <person name="Tuskan G.A."/>
            <person name="Rokhsar D."/>
            <person name="Devos K.M."/>
        </authorList>
    </citation>
    <scope>NUCLEOTIDE SEQUENCE [LARGE SCALE GENOMIC DNA]</scope>
    <source>
        <strain evidence="1">Yugu1</strain>
    </source>
</reference>
<reference evidence="1" key="2">
    <citation type="submission" date="2015-07" db="EMBL/GenBank/DDBJ databases">
        <authorList>
            <person name="Noorani M."/>
        </authorList>
    </citation>
    <scope>NUCLEOTIDE SEQUENCE</scope>
    <source>
        <strain evidence="1">Yugu1</strain>
    </source>
</reference>
<dbReference type="EMBL" id="CM003529">
    <property type="protein sequence ID" value="RCV13957.1"/>
    <property type="molecule type" value="Genomic_DNA"/>
</dbReference>
<dbReference type="AlphaFoldDB" id="A0A368Q7G0"/>
<sequence length="172" mass="19218">MACTKRGKACLKFSELKATSERLPYDDVETGLPAFKVDDWTITTWSNTRMAGAYEDWEEEFTVLASELKISDAVRLQLQKTGLLRCNPSREGEEAVVDLGLQNLVVFEPKPSLNGEDDVVYLMARTKFMHPKVYALAVDKRNSVLLGAAEFSTGLRSLSGLTYHFGAITKYI</sequence>
<dbReference type="PANTHER" id="PTHR33074:SF62">
    <property type="entry name" value="EXPRESSED PROTEIN"/>
    <property type="match status" value="1"/>
</dbReference>
<name>A0A368Q7G0_SETIT</name>